<accession>A0A7W7AYA9</accession>
<dbReference type="Pfam" id="PF02583">
    <property type="entry name" value="Trns_repr_metal"/>
    <property type="match status" value="1"/>
</dbReference>
<dbReference type="CDD" id="cd10153">
    <property type="entry name" value="RcnR-FrmR-like_DUF156"/>
    <property type="match status" value="1"/>
</dbReference>
<dbReference type="InterPro" id="IPR003735">
    <property type="entry name" value="Metal_Tscrpt_repr"/>
</dbReference>
<evidence type="ECO:0000256" key="1">
    <source>
        <dbReference type="ARBA" id="ARBA00005260"/>
    </source>
</evidence>
<dbReference type="PANTHER" id="PTHR33677">
    <property type="entry name" value="TRANSCRIPTIONAL REPRESSOR FRMR-RELATED"/>
    <property type="match status" value="1"/>
</dbReference>
<dbReference type="RefSeq" id="WP_184063390.1">
    <property type="nucleotide sequence ID" value="NZ_JACHNZ010000001.1"/>
</dbReference>
<reference evidence="2 3" key="1">
    <citation type="submission" date="2020-08" db="EMBL/GenBank/DDBJ databases">
        <title>Genomic Encyclopedia of Type Strains, Phase IV (KMG-IV): sequencing the most valuable type-strain genomes for metagenomic binning, comparative biology and taxonomic classification.</title>
        <authorList>
            <person name="Goeker M."/>
        </authorList>
    </citation>
    <scope>NUCLEOTIDE SEQUENCE [LARGE SCALE GENOMIC DNA]</scope>
    <source>
        <strain evidence="2 3">DSM 17328</strain>
    </source>
</reference>
<comment type="similarity">
    <text evidence="1">Belongs to the FrmR/RcnR family.</text>
</comment>
<dbReference type="InterPro" id="IPR038390">
    <property type="entry name" value="Metal_Tscrpt_repr_sf"/>
</dbReference>
<name>A0A7W7AYA9_9SPHN</name>
<dbReference type="GO" id="GO:0046872">
    <property type="term" value="F:metal ion binding"/>
    <property type="evidence" value="ECO:0007669"/>
    <property type="project" value="InterPro"/>
</dbReference>
<dbReference type="Proteomes" id="UP000566324">
    <property type="component" value="Unassembled WGS sequence"/>
</dbReference>
<dbReference type="EMBL" id="JACHNZ010000001">
    <property type="protein sequence ID" value="MBB4630464.1"/>
    <property type="molecule type" value="Genomic_DNA"/>
</dbReference>
<dbReference type="GO" id="GO:0045892">
    <property type="term" value="P:negative regulation of DNA-templated transcription"/>
    <property type="evidence" value="ECO:0007669"/>
    <property type="project" value="UniProtKB-ARBA"/>
</dbReference>
<dbReference type="PANTHER" id="PTHR33677:SF5">
    <property type="entry name" value="TRANSCRIPTIONAL REPRESSOR FRMR"/>
    <property type="match status" value="1"/>
</dbReference>
<comment type="caution">
    <text evidence="2">The sequence shown here is derived from an EMBL/GenBank/DDBJ whole genome shotgun (WGS) entry which is preliminary data.</text>
</comment>
<dbReference type="AlphaFoldDB" id="A0A7W7AYA9"/>
<organism evidence="2 3">
    <name type="scientific">Sphingosinicella soli</name>
    <dbReference type="NCBI Taxonomy" id="333708"/>
    <lineage>
        <taxon>Bacteria</taxon>
        <taxon>Pseudomonadati</taxon>
        <taxon>Pseudomonadota</taxon>
        <taxon>Alphaproteobacteria</taxon>
        <taxon>Sphingomonadales</taxon>
        <taxon>Sphingosinicellaceae</taxon>
        <taxon>Sphingosinicella</taxon>
    </lineage>
</organism>
<evidence type="ECO:0000313" key="2">
    <source>
        <dbReference type="EMBL" id="MBB4630464.1"/>
    </source>
</evidence>
<dbReference type="Gene3D" id="1.20.58.1000">
    <property type="entry name" value="Metal-sensitive repressor, helix protomer"/>
    <property type="match status" value="1"/>
</dbReference>
<gene>
    <name evidence="2" type="ORF">GGQ98_000065</name>
</gene>
<dbReference type="GO" id="GO:0003677">
    <property type="term" value="F:DNA binding"/>
    <property type="evidence" value="ECO:0007669"/>
    <property type="project" value="UniProtKB-KW"/>
</dbReference>
<proteinExistence type="inferred from homology"/>
<evidence type="ECO:0000313" key="3">
    <source>
        <dbReference type="Proteomes" id="UP000566324"/>
    </source>
</evidence>
<keyword evidence="2" id="KW-0238">DNA-binding</keyword>
<keyword evidence="3" id="KW-1185">Reference proteome</keyword>
<protein>
    <submittedName>
        <fullName evidence="2">DNA-binding FrmR family transcriptional regulator</fullName>
    </submittedName>
</protein>
<sequence>MAHLLETERKDRLVARIRRIAGQVAAMERAVSGDAPCSETLHLAAAVRGAVGGLMDELVEDHLRAHVAAPGLSDAQRTAGADELATVLKRHMR</sequence>